<organism evidence="2 3">
    <name type="scientific">Stigmatella ashevillensis</name>
    <dbReference type="NCBI Taxonomy" id="2995309"/>
    <lineage>
        <taxon>Bacteria</taxon>
        <taxon>Pseudomonadati</taxon>
        <taxon>Myxococcota</taxon>
        <taxon>Myxococcia</taxon>
        <taxon>Myxococcales</taxon>
        <taxon>Cystobacterineae</taxon>
        <taxon>Archangiaceae</taxon>
        <taxon>Stigmatella</taxon>
    </lineage>
</organism>
<feature type="domain" description="Rhodanese" evidence="1">
    <location>
        <begin position="23"/>
        <end position="106"/>
    </location>
</feature>
<dbReference type="PANTHER" id="PTHR43031">
    <property type="entry name" value="FAD-DEPENDENT OXIDOREDUCTASE"/>
    <property type="match status" value="1"/>
</dbReference>
<dbReference type="PANTHER" id="PTHR43031:SF1">
    <property type="entry name" value="PYRIDINE NUCLEOTIDE-DISULPHIDE OXIDOREDUCTASE"/>
    <property type="match status" value="1"/>
</dbReference>
<accession>A0ABT5DCT6</accession>
<proteinExistence type="predicted"/>
<protein>
    <submittedName>
        <fullName evidence="2">Rhodanese-like domain-containing protein</fullName>
    </submittedName>
</protein>
<dbReference type="EMBL" id="JAQNDM010000002">
    <property type="protein sequence ID" value="MDC0710844.1"/>
    <property type="molecule type" value="Genomic_DNA"/>
</dbReference>
<dbReference type="Proteomes" id="UP001221838">
    <property type="component" value="Unassembled WGS sequence"/>
</dbReference>
<comment type="caution">
    <text evidence="2">The sequence shown here is derived from an EMBL/GenBank/DDBJ whole genome shotgun (WGS) entry which is preliminary data.</text>
</comment>
<dbReference type="RefSeq" id="WP_272140662.1">
    <property type="nucleotide sequence ID" value="NZ_JAQNDM010000002.1"/>
</dbReference>
<dbReference type="InterPro" id="IPR001763">
    <property type="entry name" value="Rhodanese-like_dom"/>
</dbReference>
<evidence type="ECO:0000313" key="2">
    <source>
        <dbReference type="EMBL" id="MDC0710844.1"/>
    </source>
</evidence>
<dbReference type="PROSITE" id="PS50206">
    <property type="entry name" value="RHODANESE_3"/>
    <property type="match status" value="1"/>
</dbReference>
<dbReference type="InterPro" id="IPR036873">
    <property type="entry name" value="Rhodanese-like_dom_sf"/>
</dbReference>
<reference evidence="2 3" key="1">
    <citation type="submission" date="2022-11" db="EMBL/GenBank/DDBJ databases">
        <title>Minimal conservation of predation-associated metabolite biosynthetic gene clusters underscores biosynthetic potential of Myxococcota including descriptions for ten novel species: Archangium lansinium sp. nov., Myxococcus landrumus sp. nov., Nannocystis bai.</title>
        <authorList>
            <person name="Ahearne A."/>
            <person name="Stevens C."/>
            <person name="Dowd S."/>
        </authorList>
    </citation>
    <scope>NUCLEOTIDE SEQUENCE [LARGE SCALE GENOMIC DNA]</scope>
    <source>
        <strain evidence="2 3">NCWAL01</strain>
    </source>
</reference>
<dbReference type="SMART" id="SM00450">
    <property type="entry name" value="RHOD"/>
    <property type="match status" value="1"/>
</dbReference>
<sequence>MPSEPIHALRPSALPPATSVRRIDVREPSEFDGPLGHLPGAELIPLGSLPTAAASWSPSEPLLLICRSGARSMQAARWLAERGFQQLYNLEGGMVAVREAERAQGEALRA</sequence>
<dbReference type="CDD" id="cd00158">
    <property type="entry name" value="RHOD"/>
    <property type="match status" value="1"/>
</dbReference>
<dbReference type="Gene3D" id="3.40.250.10">
    <property type="entry name" value="Rhodanese-like domain"/>
    <property type="match status" value="1"/>
</dbReference>
<dbReference type="SUPFAM" id="SSF52821">
    <property type="entry name" value="Rhodanese/Cell cycle control phosphatase"/>
    <property type="match status" value="1"/>
</dbReference>
<gene>
    <name evidence="2" type="ORF">POL68_20380</name>
</gene>
<name>A0ABT5DCT6_9BACT</name>
<dbReference type="InterPro" id="IPR050229">
    <property type="entry name" value="GlpE_sulfurtransferase"/>
</dbReference>
<evidence type="ECO:0000259" key="1">
    <source>
        <dbReference type="PROSITE" id="PS50206"/>
    </source>
</evidence>
<keyword evidence="3" id="KW-1185">Reference proteome</keyword>
<dbReference type="Pfam" id="PF00581">
    <property type="entry name" value="Rhodanese"/>
    <property type="match status" value="1"/>
</dbReference>
<evidence type="ECO:0000313" key="3">
    <source>
        <dbReference type="Proteomes" id="UP001221838"/>
    </source>
</evidence>